<feature type="domain" description="DOMON" evidence="14">
    <location>
        <begin position="212"/>
        <end position="342"/>
    </location>
</feature>
<protein>
    <recommendedName>
        <fullName evidence="19">Ferric-chelate reductase 1</fullName>
    </recommendedName>
</protein>
<keyword evidence="5 12" id="KW-0812">Transmembrane</keyword>
<dbReference type="PANTHER" id="PTHR23130:SF171">
    <property type="entry name" value="OS01G0895300 PROTEIN"/>
    <property type="match status" value="1"/>
</dbReference>
<dbReference type="CDD" id="cd08760">
    <property type="entry name" value="Cyt_b561_FRRS1_like"/>
    <property type="match status" value="1"/>
</dbReference>
<dbReference type="GO" id="GO:0016020">
    <property type="term" value="C:membrane"/>
    <property type="evidence" value="ECO:0007669"/>
    <property type="project" value="UniProtKB-SubCell"/>
</dbReference>
<evidence type="ECO:0000256" key="11">
    <source>
        <dbReference type="ARBA" id="ARBA00023180"/>
    </source>
</evidence>
<keyword evidence="7" id="KW-0249">Electron transport</keyword>
<feature type="transmembrane region" description="Helical" evidence="12">
    <location>
        <begin position="530"/>
        <end position="549"/>
    </location>
</feature>
<dbReference type="InterPro" id="IPR002861">
    <property type="entry name" value="Reeler_dom"/>
</dbReference>
<evidence type="ECO:0000256" key="2">
    <source>
        <dbReference type="ARBA" id="ARBA00004141"/>
    </source>
</evidence>
<feature type="domain" description="Cytochrome b561" evidence="15">
    <location>
        <begin position="347"/>
        <end position="556"/>
    </location>
</feature>
<feature type="transmembrane region" description="Helical" evidence="12">
    <location>
        <begin position="496"/>
        <end position="524"/>
    </location>
</feature>
<dbReference type="InterPro" id="IPR005018">
    <property type="entry name" value="DOMON_domain"/>
</dbReference>
<comment type="subcellular location">
    <subcellularLocation>
        <location evidence="2">Membrane</location>
        <topology evidence="2">Multi-pass membrane protein</topology>
    </subcellularLocation>
</comment>
<dbReference type="Gene3D" id="1.20.120.1770">
    <property type="match status" value="1"/>
</dbReference>
<comment type="caution">
    <text evidence="17">The sequence shown here is derived from an EMBL/GenBank/DDBJ whole genome shotgun (WGS) entry which is preliminary data.</text>
</comment>
<dbReference type="PROSITE" id="PS51019">
    <property type="entry name" value="REELIN"/>
    <property type="match status" value="1"/>
</dbReference>
<dbReference type="Pfam" id="PF03351">
    <property type="entry name" value="DOMON"/>
    <property type="match status" value="1"/>
</dbReference>
<keyword evidence="6 13" id="KW-0732">Signal</keyword>
<evidence type="ECO:0000256" key="7">
    <source>
        <dbReference type="ARBA" id="ARBA00022982"/>
    </source>
</evidence>
<accession>A0A818UY48</accession>
<keyword evidence="11" id="KW-0325">Glycoprotein</keyword>
<dbReference type="PANTHER" id="PTHR23130">
    <property type="entry name" value="CYTOCHROME B561 AND DOMON DOMAIN-CONTAINING PROTEIN"/>
    <property type="match status" value="1"/>
</dbReference>
<proteinExistence type="inferred from homology"/>
<evidence type="ECO:0000256" key="12">
    <source>
        <dbReference type="SAM" id="Phobius"/>
    </source>
</evidence>
<evidence type="ECO:0000259" key="16">
    <source>
        <dbReference type="PROSITE" id="PS51019"/>
    </source>
</evidence>
<dbReference type="InterPro" id="IPR006593">
    <property type="entry name" value="Cyt_b561/ferric_Rdtase_TM"/>
</dbReference>
<keyword evidence="9" id="KW-0408">Iron</keyword>
<evidence type="ECO:0008006" key="19">
    <source>
        <dbReference type="Google" id="ProtNLM"/>
    </source>
</evidence>
<dbReference type="EMBL" id="CAJNYU010003776">
    <property type="protein sequence ID" value="CAF3701510.1"/>
    <property type="molecule type" value="Genomic_DNA"/>
</dbReference>
<keyword evidence="4" id="KW-0813">Transport</keyword>
<feature type="transmembrane region" description="Helical" evidence="12">
    <location>
        <begin position="462"/>
        <end position="484"/>
    </location>
</feature>
<name>A0A818UY48_9BILA</name>
<evidence type="ECO:0000259" key="14">
    <source>
        <dbReference type="PROSITE" id="PS50836"/>
    </source>
</evidence>
<reference evidence="17" key="1">
    <citation type="submission" date="2021-02" db="EMBL/GenBank/DDBJ databases">
        <authorList>
            <person name="Nowell W R."/>
        </authorList>
    </citation>
    <scope>NUCLEOTIDE SEQUENCE</scope>
</reference>
<feature type="chain" id="PRO_5032452493" description="Ferric-chelate reductase 1" evidence="13">
    <location>
        <begin position="28"/>
        <end position="627"/>
    </location>
</feature>
<dbReference type="Pfam" id="PF03188">
    <property type="entry name" value="Cytochrom_B561"/>
    <property type="match status" value="1"/>
</dbReference>
<evidence type="ECO:0000256" key="6">
    <source>
        <dbReference type="ARBA" id="ARBA00022729"/>
    </source>
</evidence>
<evidence type="ECO:0000259" key="15">
    <source>
        <dbReference type="PROSITE" id="PS50939"/>
    </source>
</evidence>
<dbReference type="PROSITE" id="PS50836">
    <property type="entry name" value="DOMON"/>
    <property type="match status" value="1"/>
</dbReference>
<evidence type="ECO:0000256" key="5">
    <source>
        <dbReference type="ARBA" id="ARBA00022692"/>
    </source>
</evidence>
<feature type="signal peptide" evidence="13">
    <location>
        <begin position="1"/>
        <end position="27"/>
    </location>
</feature>
<keyword evidence="10 12" id="KW-0472">Membrane</keyword>
<dbReference type="Proteomes" id="UP000663869">
    <property type="component" value="Unassembled WGS sequence"/>
</dbReference>
<organism evidence="17 18">
    <name type="scientific">Rotaria socialis</name>
    <dbReference type="NCBI Taxonomy" id="392032"/>
    <lineage>
        <taxon>Eukaryota</taxon>
        <taxon>Metazoa</taxon>
        <taxon>Spiralia</taxon>
        <taxon>Gnathifera</taxon>
        <taxon>Rotifera</taxon>
        <taxon>Eurotatoria</taxon>
        <taxon>Bdelloidea</taxon>
        <taxon>Philodinida</taxon>
        <taxon>Philodinidae</taxon>
        <taxon>Rotaria</taxon>
    </lineage>
</organism>
<dbReference type="PROSITE" id="PS50939">
    <property type="entry name" value="CYTOCHROME_B561"/>
    <property type="match status" value="1"/>
</dbReference>
<comment type="similarity">
    <text evidence="3">Belongs to the FRRS1 family.</text>
</comment>
<dbReference type="InterPro" id="IPR042307">
    <property type="entry name" value="Reeler_sf"/>
</dbReference>
<evidence type="ECO:0000256" key="3">
    <source>
        <dbReference type="ARBA" id="ARBA00009195"/>
    </source>
</evidence>
<feature type="domain" description="Reelin" evidence="16">
    <location>
        <begin position="14"/>
        <end position="185"/>
    </location>
</feature>
<sequence>MYMHLLMRVFACSLILLAFECTRTTQSYPDDAPSSTCDSMMPSNGANSIPCQSNYVIEANKYQYSSNDNIQITVRGETSFNRFKSVLLVAKDSSDTNILGHWSSTDTSVSIVSCNDTLSNGITLTSSDYKSQIQATWHSPSTAAQGNIVIKATIVQSYGTFYVNCFNITLTPQNNPGPMDSLTNPLDRLVRDVAATSKVANTSVPSMNTTSSALTLNWAYANGTTTVAILTNNLLRSQWVAIGLSLDNRMGNDHVFVCQRLSDDTILLQRFINPDGHATTTIVTAGSNLGGIFQVNSVSFNNGIIYCEFSLSNFTATTSRRRKRSVTLLSQSTQYQIIVAIGPLAGPNSLVQHSWTTVLSQTMQLDQSGTISLATIGGSANLLRAHGIIMLFTWMLLVSTGIIIARYFKQSWPTHKLCGKAIWFAIHRFVMICSALMTAMGFLLILIYKNGEWTSRSLSHEFAHSIIGIIVCIAAAIQPAMALFRCESDDRHRFIFNYAHALLGTIALILATTAIMLSTFFISFNSVLNNYYGVVVAWLLSVFFIVITFECIELFSRKNWPPFKANNQTVSVQMGVINDSNEALPIDEQSPGTNILKERLKYILLALHILIAFGLSIALAAGIGEVA</sequence>
<evidence type="ECO:0000256" key="1">
    <source>
        <dbReference type="ARBA" id="ARBA00001970"/>
    </source>
</evidence>
<feature type="transmembrane region" description="Helical" evidence="12">
    <location>
        <begin position="602"/>
        <end position="623"/>
    </location>
</feature>
<gene>
    <name evidence="17" type="ORF">FME351_LOCUS27756</name>
</gene>
<dbReference type="Gene3D" id="2.60.40.4060">
    <property type="entry name" value="Reeler domain"/>
    <property type="match status" value="1"/>
</dbReference>
<evidence type="ECO:0000256" key="9">
    <source>
        <dbReference type="ARBA" id="ARBA00023004"/>
    </source>
</evidence>
<dbReference type="SMART" id="SM00665">
    <property type="entry name" value="B561"/>
    <property type="match status" value="1"/>
</dbReference>
<evidence type="ECO:0000256" key="8">
    <source>
        <dbReference type="ARBA" id="ARBA00022989"/>
    </source>
</evidence>
<feature type="transmembrane region" description="Helical" evidence="12">
    <location>
        <begin position="388"/>
        <end position="408"/>
    </location>
</feature>
<evidence type="ECO:0000256" key="13">
    <source>
        <dbReference type="SAM" id="SignalP"/>
    </source>
</evidence>
<dbReference type="AlphaFoldDB" id="A0A818UY48"/>
<evidence type="ECO:0000313" key="18">
    <source>
        <dbReference type="Proteomes" id="UP000663869"/>
    </source>
</evidence>
<dbReference type="CDD" id="cd08544">
    <property type="entry name" value="Reeler"/>
    <property type="match status" value="1"/>
</dbReference>
<evidence type="ECO:0000256" key="10">
    <source>
        <dbReference type="ARBA" id="ARBA00023136"/>
    </source>
</evidence>
<evidence type="ECO:0000313" key="17">
    <source>
        <dbReference type="EMBL" id="CAF3701510.1"/>
    </source>
</evidence>
<feature type="transmembrane region" description="Helical" evidence="12">
    <location>
        <begin position="429"/>
        <end position="450"/>
    </location>
</feature>
<evidence type="ECO:0000256" key="4">
    <source>
        <dbReference type="ARBA" id="ARBA00022448"/>
    </source>
</evidence>
<dbReference type="Pfam" id="PF02014">
    <property type="entry name" value="Reeler"/>
    <property type="match status" value="1"/>
</dbReference>
<keyword evidence="8 12" id="KW-1133">Transmembrane helix</keyword>
<comment type="cofactor">
    <cofactor evidence="1">
        <name>heme b</name>
        <dbReference type="ChEBI" id="CHEBI:60344"/>
    </cofactor>
</comment>